<protein>
    <recommendedName>
        <fullName evidence="3">Sialate O-acetylesterase domain-containing protein</fullName>
    </recommendedName>
</protein>
<evidence type="ECO:0000259" key="3">
    <source>
        <dbReference type="Pfam" id="PF03629"/>
    </source>
</evidence>
<dbReference type="SUPFAM" id="SSF52266">
    <property type="entry name" value="SGNH hydrolase"/>
    <property type="match status" value="1"/>
</dbReference>
<proteinExistence type="predicted"/>
<dbReference type="ExpressionAtlas" id="Q2HRI4">
    <property type="expression patterns" value="differential"/>
</dbReference>
<dbReference type="InterPro" id="IPR036514">
    <property type="entry name" value="SGNH_hydro_sf"/>
</dbReference>
<dbReference type="EMBL" id="AC158501">
    <property type="protein sequence ID" value="ABD33289.1"/>
    <property type="molecule type" value="Genomic_DNA"/>
</dbReference>
<name>Q2HRI4_MEDTR</name>
<dbReference type="EMBL" id="AC150207">
    <property type="protein sequence ID" value="ABD32611.1"/>
    <property type="molecule type" value="Genomic_DNA"/>
</dbReference>
<dbReference type="PANTHER" id="PTHR31988">
    <property type="entry name" value="ESTERASE, PUTATIVE (DUF303)-RELATED"/>
    <property type="match status" value="1"/>
</dbReference>
<keyword evidence="2" id="KW-0732">Signal</keyword>
<dbReference type="Pfam" id="PF03629">
    <property type="entry name" value="SASA"/>
    <property type="match status" value="1"/>
</dbReference>
<accession>Q2HRI4</accession>
<dbReference type="GO" id="GO:0016787">
    <property type="term" value="F:hydrolase activity"/>
    <property type="evidence" value="ECO:0007669"/>
    <property type="project" value="UniProtKB-KW"/>
</dbReference>
<evidence type="ECO:0000313" key="5">
    <source>
        <dbReference type="EMBL" id="ABD33289.1"/>
    </source>
</evidence>
<evidence type="ECO:0000256" key="1">
    <source>
        <dbReference type="ARBA" id="ARBA00022801"/>
    </source>
</evidence>
<evidence type="ECO:0000313" key="4">
    <source>
        <dbReference type="EMBL" id="ABD32611.1"/>
    </source>
</evidence>
<gene>
    <name evidence="4" type="ORF">MtrDRAFT_AC150207g1v2</name>
    <name evidence="5" type="ORF">MtrDRAFT_AC158501g26v2</name>
</gene>
<reference evidence="5" key="1">
    <citation type="submission" date="2005-04" db="EMBL/GenBank/DDBJ databases">
        <authorList>
            <person name="Town C.D."/>
        </authorList>
    </citation>
    <scope>NUCLEOTIDE SEQUENCE</scope>
</reference>
<feature type="signal peptide" evidence="2">
    <location>
        <begin position="1"/>
        <end position="24"/>
    </location>
</feature>
<evidence type="ECO:0000256" key="2">
    <source>
        <dbReference type="SAM" id="SignalP"/>
    </source>
</evidence>
<reference evidence="5" key="2">
    <citation type="submission" date="2007-03" db="EMBL/GenBank/DDBJ databases">
        <authorList>
            <consortium name="The International Medicago Genome Annotation Group"/>
        </authorList>
    </citation>
    <scope>NUCLEOTIDE SEQUENCE</scope>
</reference>
<feature type="chain" id="PRO_5010842910" description="Sialate O-acetylesterase domain-containing protein" evidence="2">
    <location>
        <begin position="25"/>
        <end position="205"/>
    </location>
</feature>
<feature type="domain" description="Sialate O-acetylesterase" evidence="3">
    <location>
        <begin position="26"/>
        <end position="195"/>
    </location>
</feature>
<dbReference type="InterPro" id="IPR052940">
    <property type="entry name" value="Carb_Esterase_6"/>
</dbReference>
<dbReference type="InterPro" id="IPR005181">
    <property type="entry name" value="SASA"/>
</dbReference>
<dbReference type="PANTHER" id="PTHR31988:SF13">
    <property type="entry name" value="CARBOHYDRATE ESTERASE PLANT-LIKE PROTEIN"/>
    <property type="match status" value="1"/>
</dbReference>
<keyword evidence="1" id="KW-0378">Hydrolase</keyword>
<organism evidence="5">
    <name type="scientific">Medicago truncatula</name>
    <name type="common">Barrel medic</name>
    <name type="synonym">Medicago tribuloides</name>
    <dbReference type="NCBI Taxonomy" id="3880"/>
    <lineage>
        <taxon>Eukaryota</taxon>
        <taxon>Viridiplantae</taxon>
        <taxon>Streptophyta</taxon>
        <taxon>Embryophyta</taxon>
        <taxon>Tracheophyta</taxon>
        <taxon>Spermatophyta</taxon>
        <taxon>Magnoliopsida</taxon>
        <taxon>eudicotyledons</taxon>
        <taxon>Gunneridae</taxon>
        <taxon>Pentapetalae</taxon>
        <taxon>rosids</taxon>
        <taxon>fabids</taxon>
        <taxon>Fabales</taxon>
        <taxon>Fabaceae</taxon>
        <taxon>Papilionoideae</taxon>
        <taxon>50 kb inversion clade</taxon>
        <taxon>NPAAA clade</taxon>
        <taxon>Hologalegina</taxon>
        <taxon>IRL clade</taxon>
        <taxon>Trifolieae</taxon>
        <taxon>Medicago</taxon>
    </lineage>
</organism>
<dbReference type="AlphaFoldDB" id="Q2HRI4"/>
<sequence length="205" mass="22686">MELMFIIWSMFLCVLVVTPHCGKATKDIFILAGQSNMAGRGGVLNGKWDGNIPPECKPNPSILKLNTKLKWEEAHEPLHADIDVGKTCGIGPGLAFANEVVRMSGGECVVGLVPCAVGGTRIEEWRNGSHLYNELVRRSIESVKDGDGVIRAVLWYQGESDTVREEDAERYKYRMENLIENLRLDLQLPSLLVIQCIGFSACQPT</sequence>
<dbReference type="Gene3D" id="3.40.50.1110">
    <property type="entry name" value="SGNH hydrolase"/>
    <property type="match status" value="1"/>
</dbReference>